<accession>A0A1M6M1T4</accession>
<sequence>MAKVKVFVPYGAVGLNCTEEAFKAGLSMKPDIISSDAGSTDSGPYYLGSGHGKYSTSDVKRDLKRMVLGAHELGIPMTIGSAGTCGSDEGVDTAYALIKEICEEAGISKKIARIYSQQNPELIKQKYREGKISALHGAPVISERTFEECSTIVALLGAEAYEEAFKKGADIIIGGRSTDTAVIAAYPLLKGCDPASSWHAAKTVECGGVCTDAGLQGGVFMEVDDKGFTIFSVQPGTTVSPYSVSAHMIYENSNPIQLTEPGIQIDTSNSTYTALSETSVRVEGTTISEIPYTLKLEGSGPVGYQTVSMAGIRDRHVMQDPTAWVDAVSEAGMEKLERVGIPRDSYHFWLRPYGYNGVSGMDVPKDYVPNEIMMMLTVTAATQEMATQICKAFNPLLLHHNIFEDKPMPSYGFIFSPAEIERGAIYEFKLYHTVSVDSPLELVRIDYATV</sequence>
<gene>
    <name evidence="2" type="ORF">SAMN02745751_03336</name>
</gene>
<evidence type="ECO:0000259" key="1">
    <source>
        <dbReference type="Pfam" id="PF07287"/>
    </source>
</evidence>
<dbReference type="EMBL" id="FQZL01000036">
    <property type="protein sequence ID" value="SHJ77412.1"/>
    <property type="molecule type" value="Genomic_DNA"/>
</dbReference>
<feature type="domain" description="Acyclic terpene utilisation N-terminal" evidence="1">
    <location>
        <begin position="93"/>
        <end position="399"/>
    </location>
</feature>
<dbReference type="InterPro" id="IPR010839">
    <property type="entry name" value="AtuA_N"/>
</dbReference>
<dbReference type="Pfam" id="PF07287">
    <property type="entry name" value="AtuA"/>
    <property type="match status" value="1"/>
</dbReference>
<proteinExistence type="predicted"/>
<dbReference type="RefSeq" id="WP_073050696.1">
    <property type="nucleotide sequence ID" value="NZ_FQZL01000036.1"/>
</dbReference>
<dbReference type="AlphaFoldDB" id="A0A1M6M1T4"/>
<keyword evidence="3" id="KW-1185">Reference proteome</keyword>
<protein>
    <recommendedName>
        <fullName evidence="1">Acyclic terpene utilisation N-terminal domain-containing protein</fullName>
    </recommendedName>
</protein>
<organism evidence="2 3">
    <name type="scientific">Dethiosulfatibacter aminovorans DSM 17477</name>
    <dbReference type="NCBI Taxonomy" id="1121476"/>
    <lineage>
        <taxon>Bacteria</taxon>
        <taxon>Bacillati</taxon>
        <taxon>Bacillota</taxon>
        <taxon>Tissierellia</taxon>
        <taxon>Dethiosulfatibacter</taxon>
    </lineage>
</organism>
<evidence type="ECO:0000313" key="2">
    <source>
        <dbReference type="EMBL" id="SHJ77412.1"/>
    </source>
</evidence>
<dbReference type="STRING" id="1121476.SAMN02745751_03336"/>
<reference evidence="2 3" key="1">
    <citation type="submission" date="2016-11" db="EMBL/GenBank/DDBJ databases">
        <authorList>
            <person name="Jaros S."/>
            <person name="Januszkiewicz K."/>
            <person name="Wedrychowicz H."/>
        </authorList>
    </citation>
    <scope>NUCLEOTIDE SEQUENCE [LARGE SCALE GENOMIC DNA]</scope>
    <source>
        <strain evidence="2 3">DSM 17477</strain>
    </source>
</reference>
<dbReference type="OrthoDB" id="9763456at2"/>
<dbReference type="Proteomes" id="UP000184052">
    <property type="component" value="Unassembled WGS sequence"/>
</dbReference>
<evidence type="ECO:0000313" key="3">
    <source>
        <dbReference type="Proteomes" id="UP000184052"/>
    </source>
</evidence>
<name>A0A1M6M1T4_9FIRM</name>